<reference evidence="6" key="1">
    <citation type="journal article" date="2023" name="Mol. Phylogenet. Evol.">
        <title>Genome-scale phylogeny and comparative genomics of the fungal order Sordariales.</title>
        <authorList>
            <person name="Hensen N."/>
            <person name="Bonometti L."/>
            <person name="Westerberg I."/>
            <person name="Brannstrom I.O."/>
            <person name="Guillou S."/>
            <person name="Cros-Aarteil S."/>
            <person name="Calhoun S."/>
            <person name="Haridas S."/>
            <person name="Kuo A."/>
            <person name="Mondo S."/>
            <person name="Pangilinan J."/>
            <person name="Riley R."/>
            <person name="LaButti K."/>
            <person name="Andreopoulos B."/>
            <person name="Lipzen A."/>
            <person name="Chen C."/>
            <person name="Yan M."/>
            <person name="Daum C."/>
            <person name="Ng V."/>
            <person name="Clum A."/>
            <person name="Steindorff A."/>
            <person name="Ohm R.A."/>
            <person name="Martin F."/>
            <person name="Silar P."/>
            <person name="Natvig D.O."/>
            <person name="Lalanne C."/>
            <person name="Gautier V."/>
            <person name="Ament-Velasquez S.L."/>
            <person name="Kruys A."/>
            <person name="Hutchinson M.I."/>
            <person name="Powell A.J."/>
            <person name="Barry K."/>
            <person name="Miller A.N."/>
            <person name="Grigoriev I.V."/>
            <person name="Debuchy R."/>
            <person name="Gladieux P."/>
            <person name="Hiltunen Thoren M."/>
            <person name="Johannesson H."/>
        </authorList>
    </citation>
    <scope>NUCLEOTIDE SEQUENCE</scope>
    <source>
        <strain evidence="6">PSN324</strain>
    </source>
</reference>
<feature type="signal peptide" evidence="4">
    <location>
        <begin position="1"/>
        <end position="19"/>
    </location>
</feature>
<keyword evidence="4" id="KW-0119">Carbohydrate metabolism</keyword>
<dbReference type="InterPro" id="IPR050955">
    <property type="entry name" value="Plant_Biomass_Hydrol_Est"/>
</dbReference>
<evidence type="ECO:0000313" key="6">
    <source>
        <dbReference type="EMBL" id="KAK4462981.1"/>
    </source>
</evidence>
<keyword evidence="4" id="KW-0964">Secreted</keyword>
<comment type="function">
    <text evidence="4">Esterase involved in the hydrolysis of xylan, a major structural heterogeneous polysaccharide found in plant biomass representing the second most abundant polysaccharide in the biosphere, after cellulose.</text>
</comment>
<dbReference type="GO" id="GO:0030248">
    <property type="term" value="F:cellulose binding"/>
    <property type="evidence" value="ECO:0007669"/>
    <property type="project" value="InterPro"/>
</dbReference>
<evidence type="ECO:0000256" key="3">
    <source>
        <dbReference type="ARBA" id="ARBA00022801"/>
    </source>
</evidence>
<keyword evidence="2 4" id="KW-0732">Signal</keyword>
<evidence type="ECO:0000256" key="2">
    <source>
        <dbReference type="ARBA" id="ARBA00022729"/>
    </source>
</evidence>
<keyword evidence="1 4" id="KW-0719">Serine esterase</keyword>
<dbReference type="PROSITE" id="PS00562">
    <property type="entry name" value="CBM1_1"/>
    <property type="match status" value="1"/>
</dbReference>
<dbReference type="PANTHER" id="PTHR43037:SF5">
    <property type="entry name" value="FERULOYL ESTERASE"/>
    <property type="match status" value="1"/>
</dbReference>
<dbReference type="Pfam" id="PF00734">
    <property type="entry name" value="CBM_1"/>
    <property type="match status" value="1"/>
</dbReference>
<evidence type="ECO:0000256" key="4">
    <source>
        <dbReference type="RuleBase" id="RU367147"/>
    </source>
</evidence>
<dbReference type="NCBIfam" id="TIGR01840">
    <property type="entry name" value="esterase_phb"/>
    <property type="match status" value="1"/>
</dbReference>
<dbReference type="Gene3D" id="3.40.50.1820">
    <property type="entry name" value="alpha/beta hydrolase"/>
    <property type="match status" value="1"/>
</dbReference>
<dbReference type="SMART" id="SM00236">
    <property type="entry name" value="fCBD"/>
    <property type="match status" value="1"/>
</dbReference>
<reference evidence="6" key="2">
    <citation type="submission" date="2023-06" db="EMBL/GenBank/DDBJ databases">
        <authorList>
            <consortium name="Lawrence Berkeley National Laboratory"/>
            <person name="Mondo S.J."/>
            <person name="Hensen N."/>
            <person name="Bonometti L."/>
            <person name="Westerberg I."/>
            <person name="Brannstrom I.O."/>
            <person name="Guillou S."/>
            <person name="Cros-Aarteil S."/>
            <person name="Calhoun S."/>
            <person name="Haridas S."/>
            <person name="Kuo A."/>
            <person name="Pangilinan J."/>
            <person name="Riley R."/>
            <person name="Labutti K."/>
            <person name="Andreopoulos B."/>
            <person name="Lipzen A."/>
            <person name="Chen C."/>
            <person name="Yanf M."/>
            <person name="Daum C."/>
            <person name="Ng V."/>
            <person name="Clum A."/>
            <person name="Steindorff A."/>
            <person name="Ohm R."/>
            <person name="Martin F."/>
            <person name="Silar P."/>
            <person name="Natvig D."/>
            <person name="Lalanne C."/>
            <person name="Gautier V."/>
            <person name="Ament-Velasquez S.L."/>
            <person name="Kruys A."/>
            <person name="Hutchinson M.I."/>
            <person name="Powell A.J."/>
            <person name="Barry K."/>
            <person name="Miller A.N."/>
            <person name="Grigoriev I.V."/>
            <person name="Debuchy R."/>
            <person name="Gladieux P."/>
            <person name="Thoren M.H."/>
            <person name="Johannesson H."/>
        </authorList>
    </citation>
    <scope>NUCLEOTIDE SEQUENCE</scope>
    <source>
        <strain evidence="6">PSN324</strain>
    </source>
</reference>
<keyword evidence="7" id="KW-1185">Reference proteome</keyword>
<sequence length="364" mass="38287">MKFPTLTSAVLAFASLSEAASLQQVTNWGSNPSGIRAYIYVPDKLAANPALIVASHYCGGSASAFQGNTIAYRSAADSLGFIVLYPESPNSGGCWDVSSPASLTRDGGGDSTSIANLAKWAITKYSVDTSRVFAIGLSSGAMMTNVLAATYPDMFKAGSVYAGVSAGCFRTGTVAGWNSTCANGQSITTPQHWADVARAMYPGYAGARPKMMIYHGSSDEIINNQNFQETLKQWSGIFGYTYGSPQQTLSNNPSSPYTKYVYGDNLVGVYGAGITHNINMNAQHDLAWFGLTGGNAAPTTTTTARTSTTAVPTFVTSTTSSPPVQTGCVAQRWAQCGGQGFTGCTACASPYKCTFSNNWYSQCL</sequence>
<dbReference type="Proteomes" id="UP001321749">
    <property type="component" value="Unassembled WGS sequence"/>
</dbReference>
<comment type="subcellular location">
    <subcellularLocation>
        <location evidence="4">Secreted</location>
    </subcellularLocation>
</comment>
<dbReference type="SUPFAM" id="SSF53474">
    <property type="entry name" value="alpha/beta-Hydrolases"/>
    <property type="match status" value="2"/>
</dbReference>
<feature type="chain" id="PRO_5043097390" description="Carboxylic ester hydrolase" evidence="4">
    <location>
        <begin position="20"/>
        <end position="364"/>
    </location>
</feature>
<dbReference type="GO" id="GO:0005576">
    <property type="term" value="C:extracellular region"/>
    <property type="evidence" value="ECO:0007669"/>
    <property type="project" value="UniProtKB-SubCell"/>
</dbReference>
<dbReference type="InterPro" id="IPR029058">
    <property type="entry name" value="AB_hydrolase_fold"/>
</dbReference>
<evidence type="ECO:0000256" key="1">
    <source>
        <dbReference type="ARBA" id="ARBA00022487"/>
    </source>
</evidence>
<organism evidence="6 7">
    <name type="scientific">Cladorrhinum samala</name>
    <dbReference type="NCBI Taxonomy" id="585594"/>
    <lineage>
        <taxon>Eukaryota</taxon>
        <taxon>Fungi</taxon>
        <taxon>Dikarya</taxon>
        <taxon>Ascomycota</taxon>
        <taxon>Pezizomycotina</taxon>
        <taxon>Sordariomycetes</taxon>
        <taxon>Sordariomycetidae</taxon>
        <taxon>Sordariales</taxon>
        <taxon>Podosporaceae</taxon>
        <taxon>Cladorrhinum</taxon>
    </lineage>
</organism>
<dbReference type="EMBL" id="MU864965">
    <property type="protein sequence ID" value="KAK4462981.1"/>
    <property type="molecule type" value="Genomic_DNA"/>
</dbReference>
<dbReference type="InterPro" id="IPR010126">
    <property type="entry name" value="Esterase_phb"/>
</dbReference>
<gene>
    <name evidence="6" type="ORF">QBC42DRAFT_325747</name>
</gene>
<keyword evidence="4" id="KW-0624">Polysaccharide degradation</keyword>
<dbReference type="GO" id="GO:0052689">
    <property type="term" value="F:carboxylic ester hydrolase activity"/>
    <property type="evidence" value="ECO:0007669"/>
    <property type="project" value="UniProtKB-KW"/>
</dbReference>
<accession>A0AAV9HV72</accession>
<evidence type="ECO:0000259" key="5">
    <source>
        <dbReference type="PROSITE" id="PS51164"/>
    </source>
</evidence>
<dbReference type="PANTHER" id="PTHR43037">
    <property type="entry name" value="UNNAMED PRODUCT-RELATED"/>
    <property type="match status" value="1"/>
</dbReference>
<evidence type="ECO:0000313" key="7">
    <source>
        <dbReference type="Proteomes" id="UP001321749"/>
    </source>
</evidence>
<dbReference type="Pfam" id="PF10503">
    <property type="entry name" value="Esterase_PHB"/>
    <property type="match status" value="1"/>
</dbReference>
<name>A0AAV9HV72_9PEZI</name>
<feature type="domain" description="CBM1" evidence="5">
    <location>
        <begin position="328"/>
        <end position="364"/>
    </location>
</feature>
<proteinExistence type="inferred from homology"/>
<dbReference type="AlphaFoldDB" id="A0AAV9HV72"/>
<comment type="similarity">
    <text evidence="4">Belongs to the carbohydrate esterase 1 (CE1) family.</text>
</comment>
<dbReference type="EC" id="3.1.1.-" evidence="4"/>
<keyword evidence="3 4" id="KW-0378">Hydrolase</keyword>
<protein>
    <recommendedName>
        <fullName evidence="4">Carboxylic ester hydrolase</fullName>
        <ecNumber evidence="4">3.1.1.-</ecNumber>
    </recommendedName>
</protein>
<dbReference type="GO" id="GO:0045493">
    <property type="term" value="P:xylan catabolic process"/>
    <property type="evidence" value="ECO:0007669"/>
    <property type="project" value="UniProtKB-UniRule"/>
</dbReference>
<dbReference type="PROSITE" id="PS51164">
    <property type="entry name" value="CBM1_2"/>
    <property type="match status" value="1"/>
</dbReference>
<comment type="caution">
    <text evidence="6">The sequence shown here is derived from an EMBL/GenBank/DDBJ whole genome shotgun (WGS) entry which is preliminary data.</text>
</comment>
<dbReference type="InterPro" id="IPR000254">
    <property type="entry name" value="CBD"/>
</dbReference>